<feature type="domain" description="F-box" evidence="1">
    <location>
        <begin position="5"/>
        <end position="51"/>
    </location>
</feature>
<organism evidence="2 3">
    <name type="scientific">Panicum miliaceum</name>
    <name type="common">Proso millet</name>
    <name type="synonym">Broomcorn millet</name>
    <dbReference type="NCBI Taxonomy" id="4540"/>
    <lineage>
        <taxon>Eukaryota</taxon>
        <taxon>Viridiplantae</taxon>
        <taxon>Streptophyta</taxon>
        <taxon>Embryophyta</taxon>
        <taxon>Tracheophyta</taxon>
        <taxon>Spermatophyta</taxon>
        <taxon>Magnoliopsida</taxon>
        <taxon>Liliopsida</taxon>
        <taxon>Poales</taxon>
        <taxon>Poaceae</taxon>
        <taxon>PACMAD clade</taxon>
        <taxon>Panicoideae</taxon>
        <taxon>Panicodae</taxon>
        <taxon>Paniceae</taxon>
        <taxon>Panicinae</taxon>
        <taxon>Panicum</taxon>
        <taxon>Panicum sect. Panicum</taxon>
    </lineage>
</organism>
<evidence type="ECO:0000313" key="3">
    <source>
        <dbReference type="Proteomes" id="UP000275267"/>
    </source>
</evidence>
<dbReference type="SUPFAM" id="SSF81383">
    <property type="entry name" value="F-box domain"/>
    <property type="match status" value="1"/>
</dbReference>
<dbReference type="InterPro" id="IPR001810">
    <property type="entry name" value="F-box_dom"/>
</dbReference>
<name>A0A3L6STY6_PANMI</name>
<evidence type="ECO:0000259" key="1">
    <source>
        <dbReference type="PROSITE" id="PS50181"/>
    </source>
</evidence>
<dbReference type="PROSITE" id="PS50181">
    <property type="entry name" value="FBOX"/>
    <property type="match status" value="1"/>
</dbReference>
<accession>A0A3L6STY6</accession>
<dbReference type="PANTHER" id="PTHR32153">
    <property type="entry name" value="OJ000223_09.16 PROTEIN"/>
    <property type="match status" value="1"/>
</dbReference>
<dbReference type="SUPFAM" id="SSF52047">
    <property type="entry name" value="RNI-like"/>
    <property type="match status" value="1"/>
</dbReference>
<reference evidence="3" key="1">
    <citation type="journal article" date="2019" name="Nat. Commun.">
        <title>The genome of broomcorn millet.</title>
        <authorList>
            <person name="Zou C."/>
            <person name="Miki D."/>
            <person name="Li D."/>
            <person name="Tang Q."/>
            <person name="Xiao L."/>
            <person name="Rajput S."/>
            <person name="Deng P."/>
            <person name="Jia W."/>
            <person name="Huang R."/>
            <person name="Zhang M."/>
            <person name="Sun Y."/>
            <person name="Hu J."/>
            <person name="Fu X."/>
            <person name="Schnable P.S."/>
            <person name="Li F."/>
            <person name="Zhang H."/>
            <person name="Feng B."/>
            <person name="Zhu X."/>
            <person name="Liu R."/>
            <person name="Schnable J.C."/>
            <person name="Zhu J.-K."/>
            <person name="Zhang H."/>
        </authorList>
    </citation>
    <scope>NUCLEOTIDE SEQUENCE [LARGE SCALE GENOMIC DNA]</scope>
</reference>
<dbReference type="InterPro" id="IPR055357">
    <property type="entry name" value="LRR_At1g61320_AtMIF1"/>
</dbReference>
<gene>
    <name evidence="2" type="ORF">C2845_PM07G04710</name>
</gene>
<evidence type="ECO:0000313" key="2">
    <source>
        <dbReference type="EMBL" id="RLN25144.1"/>
    </source>
</evidence>
<protein>
    <recommendedName>
        <fullName evidence="1">F-box domain-containing protein</fullName>
    </recommendedName>
</protein>
<dbReference type="AlphaFoldDB" id="A0A3L6STY6"/>
<dbReference type="InterPro" id="IPR044997">
    <property type="entry name" value="F-box_plant"/>
</dbReference>
<dbReference type="InterPro" id="IPR036047">
    <property type="entry name" value="F-box-like_dom_sf"/>
</dbReference>
<dbReference type="InterPro" id="IPR032675">
    <property type="entry name" value="LRR_dom_sf"/>
</dbReference>
<dbReference type="Pfam" id="PF23622">
    <property type="entry name" value="LRR_At1g61320_AtMIF1"/>
    <property type="match status" value="1"/>
</dbReference>
<keyword evidence="3" id="KW-1185">Reference proteome</keyword>
<dbReference type="STRING" id="4540.A0A3L6STY6"/>
<comment type="caution">
    <text evidence="2">The sequence shown here is derived from an EMBL/GenBank/DDBJ whole genome shotgun (WGS) entry which is preliminary data.</text>
</comment>
<dbReference type="Proteomes" id="UP000275267">
    <property type="component" value="Unassembled WGS sequence"/>
</dbReference>
<dbReference type="OrthoDB" id="691203at2759"/>
<proteinExistence type="predicted"/>
<dbReference type="EMBL" id="PQIB02000004">
    <property type="protein sequence ID" value="RLN25144.1"/>
    <property type="molecule type" value="Genomic_DNA"/>
</dbReference>
<dbReference type="Pfam" id="PF00646">
    <property type="entry name" value="F-box"/>
    <property type="match status" value="1"/>
</dbReference>
<dbReference type="Gene3D" id="1.20.1280.50">
    <property type="match status" value="1"/>
</dbReference>
<dbReference type="Gene3D" id="3.80.10.10">
    <property type="entry name" value="Ribonuclease Inhibitor"/>
    <property type="match status" value="1"/>
</dbReference>
<sequence length="486" mass="55219">MESAGDRLSALPDDVLLDIVKHLDLRTTVRVGALSRRWRHIPRSLSDLRIVVPDLIPRDASSYSPTLHTVERIMTAYTAAARWLLSSSSPSRQRKDIIKTMSLGFYLANPHLHSIGRAVEGVVRSGNTERLSFKIWVDGADDDGRAVVGDDDDDFSDELRLAFGRRFMSFFHACPTAFRWLIHLTQSYLSFGDQDLPTLLNACGKLEFLSLRNCDFADDDGAVLRIDAPCSQLLELELRLCDFQSVELIRAPKIGTVVCDTWQGDNPPVQFGHVPWLRNIYFGSQCHDWQEPFVLSEWLSNARNLTTMCLDFHDQKIWVKPEDPKLMSPVFSKLRDLYIHGIFHDCDLGWTLSVLEAASSVKNFYISIPRHTCGLSIYRYSDEKANNVPREASRFEHHNLSLLQVAGFAVEKKMMQYIRLIIQRAVRLKKIRLLEQLLCESCDAVEVHGPSLTDGPKVPVDERHRKLVRERLTDGLSSSVEISIGC</sequence>